<evidence type="ECO:0000256" key="2">
    <source>
        <dbReference type="ARBA" id="ARBA00023004"/>
    </source>
</evidence>
<dbReference type="InterPro" id="IPR017900">
    <property type="entry name" value="4Fe4S_Fe_S_CS"/>
</dbReference>
<evidence type="ECO:0000313" key="6">
    <source>
        <dbReference type="Proteomes" id="UP000706891"/>
    </source>
</evidence>
<name>A0A939B6B3_9BACT</name>
<comment type="caution">
    <text evidence="5">The sequence shown here is derived from an EMBL/GenBank/DDBJ whole genome shotgun (WGS) entry which is preliminary data.</text>
</comment>
<dbReference type="PANTHER" id="PTHR43193:SF2">
    <property type="entry name" value="POLYFERREDOXIN PROTEIN FWDF"/>
    <property type="match status" value="1"/>
</dbReference>
<dbReference type="Proteomes" id="UP000706891">
    <property type="component" value="Unassembled WGS sequence"/>
</dbReference>
<dbReference type="InterPro" id="IPR052977">
    <property type="entry name" value="Polyferredoxin-like_ET"/>
</dbReference>
<dbReference type="InterPro" id="IPR007525">
    <property type="entry name" value="FrhB_FdhB_C"/>
</dbReference>
<dbReference type="Pfam" id="PF12838">
    <property type="entry name" value="Fer4_7"/>
    <property type="match status" value="1"/>
</dbReference>
<feature type="domain" description="4Fe-4S ferredoxin-type" evidence="4">
    <location>
        <begin position="1"/>
        <end position="30"/>
    </location>
</feature>
<dbReference type="PROSITE" id="PS51379">
    <property type="entry name" value="4FE4S_FER_2"/>
    <property type="match status" value="2"/>
</dbReference>
<evidence type="ECO:0000259" key="4">
    <source>
        <dbReference type="PROSITE" id="PS51379"/>
    </source>
</evidence>
<dbReference type="SUPFAM" id="SSF54862">
    <property type="entry name" value="4Fe-4S ferredoxins"/>
    <property type="match status" value="1"/>
</dbReference>
<dbReference type="GO" id="GO:0051536">
    <property type="term" value="F:iron-sulfur cluster binding"/>
    <property type="evidence" value="ECO:0007669"/>
    <property type="project" value="UniProtKB-KW"/>
</dbReference>
<keyword evidence="1" id="KW-0479">Metal-binding</keyword>
<reference evidence="5" key="2">
    <citation type="journal article" date="2021" name="Sci. Rep.">
        <title>The distribution of antibiotic resistance genes in chicken gut microbiota commensals.</title>
        <authorList>
            <person name="Juricova H."/>
            <person name="Matiasovicova J."/>
            <person name="Kubasova T."/>
            <person name="Cejkova D."/>
            <person name="Rychlik I."/>
        </authorList>
    </citation>
    <scope>NUCLEOTIDE SEQUENCE</scope>
    <source>
        <strain evidence="5">An824</strain>
    </source>
</reference>
<dbReference type="PANTHER" id="PTHR43193">
    <property type="match status" value="1"/>
</dbReference>
<feature type="domain" description="4Fe-4S ferredoxin-type" evidence="4">
    <location>
        <begin position="35"/>
        <end position="65"/>
    </location>
</feature>
<evidence type="ECO:0000256" key="1">
    <source>
        <dbReference type="ARBA" id="ARBA00022723"/>
    </source>
</evidence>
<reference evidence="5" key="1">
    <citation type="submission" date="2020-08" db="EMBL/GenBank/DDBJ databases">
        <authorList>
            <person name="Cejkova D."/>
            <person name="Kubasova T."/>
            <person name="Jahodarova E."/>
            <person name="Rychlik I."/>
        </authorList>
    </citation>
    <scope>NUCLEOTIDE SEQUENCE</scope>
    <source>
        <strain evidence="5">An824</strain>
    </source>
</reference>
<keyword evidence="3" id="KW-0411">Iron-sulfur</keyword>
<evidence type="ECO:0000313" key="5">
    <source>
        <dbReference type="EMBL" id="MBM6672340.1"/>
    </source>
</evidence>
<dbReference type="AlphaFoldDB" id="A0A939B6B3"/>
<dbReference type="InterPro" id="IPR017896">
    <property type="entry name" value="4Fe4S_Fe-S-bd"/>
</dbReference>
<dbReference type="EMBL" id="JACJJG010000001">
    <property type="protein sequence ID" value="MBM6672340.1"/>
    <property type="molecule type" value="Genomic_DNA"/>
</dbReference>
<evidence type="ECO:0000256" key="3">
    <source>
        <dbReference type="ARBA" id="ARBA00023014"/>
    </source>
</evidence>
<dbReference type="PROSITE" id="PS00198">
    <property type="entry name" value="4FE4S_FER_1"/>
    <property type="match status" value="2"/>
</dbReference>
<gene>
    <name evidence="5" type="ORF">H6A34_00325</name>
</gene>
<dbReference type="Gene3D" id="3.30.70.20">
    <property type="match status" value="1"/>
</dbReference>
<sequence length="394" mass="44652">MITIKDKTDCSGCSACYAVCPKHCITMCPDKEGFLYPTVDTNLCIDCGACDKVCPLMKPLVINNGNTSAFAVQNKDESIRMQSASGGAFSAFATVVLNKGGIVFGGCFDKDFNVCHDSVSTINDLKKLRCSKYVQSDMGNTFSKIKSLLKEGRLILFSGTPCQVEGLNSYLKRKYDNLITLDLVCRGTPSPGLWKKYLAWHSAKEKSPITYVSFRNKHFGYAGSTMAIGFKNGKIKYQSRAIQFFKYTFFQDLNSRPSCFRCHFKTIQRNADITLYDCWHVNAFSKDMDDDRGTTMVLLHTEKGENLFNETKPFIRFNKADVEKAIKLDGIMATQCTVPNPQREQFFKDAQDIPFEQLIKKYFPLSIKKQCIQWLKPVIYKLGILNHLKRFISK</sequence>
<organism evidence="5 6">
    <name type="scientific">Marseilla massiliensis</name>
    <dbReference type="NCBI Taxonomy" id="1841864"/>
    <lineage>
        <taxon>Bacteria</taxon>
        <taxon>Pseudomonadati</taxon>
        <taxon>Bacteroidota</taxon>
        <taxon>Bacteroidia</taxon>
        <taxon>Bacteroidales</taxon>
        <taxon>Prevotellaceae</taxon>
        <taxon>Marseilla</taxon>
    </lineage>
</organism>
<proteinExistence type="predicted"/>
<dbReference type="Pfam" id="PF04432">
    <property type="entry name" value="FrhB_FdhB_C"/>
    <property type="match status" value="1"/>
</dbReference>
<keyword evidence="2" id="KW-0408">Iron</keyword>
<protein>
    <submittedName>
        <fullName evidence="5">Coenzyme F420 hydrogenase/dehydrogenase, beta subunit C-terminal domain</fullName>
    </submittedName>
</protein>
<keyword evidence="6" id="KW-1185">Reference proteome</keyword>
<accession>A0A939B6B3</accession>
<dbReference type="GO" id="GO:0046872">
    <property type="term" value="F:metal ion binding"/>
    <property type="evidence" value="ECO:0007669"/>
    <property type="project" value="UniProtKB-KW"/>
</dbReference>